<evidence type="ECO:0000256" key="2">
    <source>
        <dbReference type="ARBA" id="ARBA00022969"/>
    </source>
</evidence>
<evidence type="ECO:0000256" key="4">
    <source>
        <dbReference type="ARBA" id="ARBA00023163"/>
    </source>
</evidence>
<reference evidence="8 9" key="1">
    <citation type="submission" date="2023-08" db="EMBL/GenBank/DDBJ databases">
        <title>Black Yeasts Isolated from many extreme environments.</title>
        <authorList>
            <person name="Coleine C."/>
            <person name="Stajich J.E."/>
            <person name="Selbmann L."/>
        </authorList>
    </citation>
    <scope>NUCLEOTIDE SEQUENCE [LARGE SCALE GENOMIC DNA]</scope>
    <source>
        <strain evidence="8 9">CCFEE 5910</strain>
    </source>
</reference>
<name>A0AAN7SWR1_9EURO</name>
<evidence type="ECO:0000256" key="6">
    <source>
        <dbReference type="SAM" id="MobiDB-lite"/>
    </source>
</evidence>
<evidence type="ECO:0000256" key="5">
    <source>
        <dbReference type="ARBA" id="ARBA00023242"/>
    </source>
</evidence>
<feature type="region of interest" description="Disordered" evidence="6">
    <location>
        <begin position="253"/>
        <end position="293"/>
    </location>
</feature>
<keyword evidence="2" id="KW-0749">Sporulation</keyword>
<accession>A0AAN7SWR1</accession>
<keyword evidence="4" id="KW-0804">Transcription</keyword>
<dbReference type="PANTHER" id="PTHR33572:SF17">
    <property type="entry name" value="SEXUAL DEVELOPMENT REGULATOR VELC"/>
    <property type="match status" value="1"/>
</dbReference>
<dbReference type="Proteomes" id="UP001309876">
    <property type="component" value="Unassembled WGS sequence"/>
</dbReference>
<keyword evidence="3" id="KW-0805">Transcription regulation</keyword>
<keyword evidence="9" id="KW-1185">Reference proteome</keyword>
<dbReference type="GO" id="GO:0030435">
    <property type="term" value="P:sporulation resulting in formation of a cellular spore"/>
    <property type="evidence" value="ECO:0007669"/>
    <property type="project" value="UniProtKB-KW"/>
</dbReference>
<keyword evidence="5" id="KW-0539">Nucleus</keyword>
<dbReference type="Gene3D" id="2.60.40.3960">
    <property type="entry name" value="Velvet domain"/>
    <property type="match status" value="1"/>
</dbReference>
<dbReference type="EMBL" id="JAVRRJ010000006">
    <property type="protein sequence ID" value="KAK5083635.1"/>
    <property type="molecule type" value="Genomic_DNA"/>
</dbReference>
<gene>
    <name evidence="8" type="ORF">LTR05_006138</name>
</gene>
<dbReference type="InterPro" id="IPR021740">
    <property type="entry name" value="Velvet"/>
</dbReference>
<sequence length="293" mass="32598">MPSTLLPLTTSAPLLAAPPSTLPKERFVLYLRQQPRAARAGPDGKDRRTIDPPPILQLLIKDFDLEEDGRYLKGRDWVVHAKLIPVEPSGSDTSSIKSFAHSSKEENVTRSLLGTMVSSPLYCSDDPDPENAPKHPTTKPSPPPSPTMRFIQRASATSKSSGKGQDAHKKLPGAFFIFADLSVRKAGQYRLEFRLMKMEPSVLVQNSAVPTISTVISDIFDVVNAKDFDQVRPSTKLVKGLLDRGAGFPLKLKKGLREGQRRRHRPSFDEDVEDEDHDERDNTGDEDHEDDHD</sequence>
<dbReference type="InterPro" id="IPR037525">
    <property type="entry name" value="Velvet_dom"/>
</dbReference>
<dbReference type="PROSITE" id="PS51821">
    <property type="entry name" value="VELVET"/>
    <property type="match status" value="1"/>
</dbReference>
<evidence type="ECO:0000313" key="9">
    <source>
        <dbReference type="Proteomes" id="UP001309876"/>
    </source>
</evidence>
<dbReference type="Pfam" id="PF11754">
    <property type="entry name" value="Velvet"/>
    <property type="match status" value="1"/>
</dbReference>
<evidence type="ECO:0000256" key="3">
    <source>
        <dbReference type="ARBA" id="ARBA00023015"/>
    </source>
</evidence>
<dbReference type="InterPro" id="IPR038491">
    <property type="entry name" value="Velvet_dom_sf"/>
</dbReference>
<protein>
    <recommendedName>
        <fullName evidence="7">Velvet domain-containing protein</fullName>
    </recommendedName>
</protein>
<evidence type="ECO:0000313" key="8">
    <source>
        <dbReference type="EMBL" id="KAK5083635.1"/>
    </source>
</evidence>
<organism evidence="8 9">
    <name type="scientific">Lithohypha guttulata</name>
    <dbReference type="NCBI Taxonomy" id="1690604"/>
    <lineage>
        <taxon>Eukaryota</taxon>
        <taxon>Fungi</taxon>
        <taxon>Dikarya</taxon>
        <taxon>Ascomycota</taxon>
        <taxon>Pezizomycotina</taxon>
        <taxon>Eurotiomycetes</taxon>
        <taxon>Chaetothyriomycetidae</taxon>
        <taxon>Chaetothyriales</taxon>
        <taxon>Trichomeriaceae</taxon>
        <taxon>Lithohypha</taxon>
    </lineage>
</organism>
<evidence type="ECO:0000256" key="1">
    <source>
        <dbReference type="ARBA" id="ARBA00004123"/>
    </source>
</evidence>
<dbReference type="GO" id="GO:0005634">
    <property type="term" value="C:nucleus"/>
    <property type="evidence" value="ECO:0007669"/>
    <property type="project" value="UniProtKB-SubCell"/>
</dbReference>
<evidence type="ECO:0000259" key="7">
    <source>
        <dbReference type="PROSITE" id="PS51821"/>
    </source>
</evidence>
<comment type="caution">
    <text evidence="8">The sequence shown here is derived from an EMBL/GenBank/DDBJ whole genome shotgun (WGS) entry which is preliminary data.</text>
</comment>
<feature type="domain" description="Velvet" evidence="7">
    <location>
        <begin position="22"/>
        <end position="251"/>
    </location>
</feature>
<feature type="compositionally biased region" description="Acidic residues" evidence="6">
    <location>
        <begin position="269"/>
        <end position="278"/>
    </location>
</feature>
<dbReference type="AlphaFoldDB" id="A0AAN7SWR1"/>
<proteinExistence type="predicted"/>
<feature type="region of interest" description="Disordered" evidence="6">
    <location>
        <begin position="119"/>
        <end position="149"/>
    </location>
</feature>
<comment type="subcellular location">
    <subcellularLocation>
        <location evidence="1">Nucleus</location>
    </subcellularLocation>
</comment>
<dbReference type="PANTHER" id="PTHR33572">
    <property type="entry name" value="SPORE DEVELOPMENT REGULATOR VOSA"/>
    <property type="match status" value="1"/>
</dbReference>